<protein>
    <recommendedName>
        <fullName evidence="11">Sensory/regulatory protein RpfC</fullName>
        <ecNumber evidence="3">2.7.13.3</ecNumber>
    </recommendedName>
</protein>
<dbReference type="Pfam" id="PF02518">
    <property type="entry name" value="HATPase_c"/>
    <property type="match status" value="1"/>
</dbReference>
<evidence type="ECO:0000256" key="11">
    <source>
        <dbReference type="ARBA" id="ARBA00068150"/>
    </source>
</evidence>
<dbReference type="SMART" id="SM00388">
    <property type="entry name" value="HisKA"/>
    <property type="match status" value="1"/>
</dbReference>
<dbReference type="EMBL" id="CP047593">
    <property type="protein sequence ID" value="QHI70638.1"/>
    <property type="molecule type" value="Genomic_DNA"/>
</dbReference>
<evidence type="ECO:0000256" key="7">
    <source>
        <dbReference type="ARBA" id="ARBA00022777"/>
    </source>
</evidence>
<feature type="transmembrane region" description="Helical" evidence="13">
    <location>
        <begin position="12"/>
        <end position="31"/>
    </location>
</feature>
<dbReference type="Gene3D" id="3.40.50.2300">
    <property type="match status" value="1"/>
</dbReference>
<dbReference type="InterPro" id="IPR036097">
    <property type="entry name" value="HisK_dim/P_sf"/>
</dbReference>
<dbReference type="Gene3D" id="1.10.287.130">
    <property type="match status" value="1"/>
</dbReference>
<dbReference type="Gene3D" id="3.30.565.10">
    <property type="entry name" value="Histidine kinase-like ATPase, C-terminal domain"/>
    <property type="match status" value="1"/>
</dbReference>
<dbReference type="InterPro" id="IPR003660">
    <property type="entry name" value="HAMP_dom"/>
</dbReference>
<keyword evidence="6" id="KW-0547">Nucleotide-binding</keyword>
<feature type="transmembrane region" description="Helical" evidence="13">
    <location>
        <begin position="159"/>
        <end position="182"/>
    </location>
</feature>
<dbReference type="KEGG" id="taer:GT409_14710"/>
<evidence type="ECO:0000313" key="17">
    <source>
        <dbReference type="EMBL" id="QHI70638.1"/>
    </source>
</evidence>
<evidence type="ECO:0000256" key="5">
    <source>
        <dbReference type="ARBA" id="ARBA00022679"/>
    </source>
</evidence>
<keyword evidence="13" id="KW-0812">Transmembrane</keyword>
<keyword evidence="4 12" id="KW-0597">Phosphoprotein</keyword>
<dbReference type="SMART" id="SM00448">
    <property type="entry name" value="REC"/>
    <property type="match status" value="1"/>
</dbReference>
<dbReference type="PRINTS" id="PR00344">
    <property type="entry name" value="BCTRLSENSOR"/>
</dbReference>
<dbReference type="PROSITE" id="PS50110">
    <property type="entry name" value="RESPONSE_REGULATORY"/>
    <property type="match status" value="1"/>
</dbReference>
<dbReference type="InterPro" id="IPR004358">
    <property type="entry name" value="Sig_transdc_His_kin-like_C"/>
</dbReference>
<name>A0A6P1MF53_9BACT</name>
<dbReference type="Pfam" id="PF00512">
    <property type="entry name" value="HisKA"/>
    <property type="match status" value="1"/>
</dbReference>
<keyword evidence="9" id="KW-0902">Two-component regulatory system</keyword>
<dbReference type="PANTHER" id="PTHR45339:SF1">
    <property type="entry name" value="HYBRID SIGNAL TRANSDUCTION HISTIDINE KINASE J"/>
    <property type="match status" value="1"/>
</dbReference>
<dbReference type="InterPro" id="IPR003661">
    <property type="entry name" value="HisK_dim/P_dom"/>
</dbReference>
<dbReference type="InterPro" id="IPR005467">
    <property type="entry name" value="His_kinase_dom"/>
</dbReference>
<dbReference type="SMART" id="SM00387">
    <property type="entry name" value="HATPase_c"/>
    <property type="match status" value="1"/>
</dbReference>
<dbReference type="PROSITE" id="PS50109">
    <property type="entry name" value="HIS_KIN"/>
    <property type="match status" value="1"/>
</dbReference>
<evidence type="ECO:0000256" key="9">
    <source>
        <dbReference type="ARBA" id="ARBA00023012"/>
    </source>
</evidence>
<comment type="subunit">
    <text evidence="10">At low DSF concentrations, interacts with RpfF.</text>
</comment>
<feature type="modified residue" description="4-aspartylphosphate" evidence="12">
    <location>
        <position position="562"/>
    </location>
</feature>
<comment type="subcellular location">
    <subcellularLocation>
        <location evidence="2">Membrane</location>
    </subcellularLocation>
</comment>
<comment type="catalytic activity">
    <reaction evidence="1">
        <text>ATP + protein L-histidine = ADP + protein N-phospho-L-histidine.</text>
        <dbReference type="EC" id="2.7.13.3"/>
    </reaction>
</comment>
<evidence type="ECO:0000256" key="3">
    <source>
        <dbReference type="ARBA" id="ARBA00012438"/>
    </source>
</evidence>
<dbReference type="FunFam" id="3.30.565.10:FF:000010">
    <property type="entry name" value="Sensor histidine kinase RcsC"/>
    <property type="match status" value="1"/>
</dbReference>
<evidence type="ECO:0000256" key="12">
    <source>
        <dbReference type="PROSITE-ProRule" id="PRU00169"/>
    </source>
</evidence>
<dbReference type="CDD" id="cd06225">
    <property type="entry name" value="HAMP"/>
    <property type="match status" value="1"/>
</dbReference>
<dbReference type="Pfam" id="PF00072">
    <property type="entry name" value="Response_reg"/>
    <property type="match status" value="1"/>
</dbReference>
<dbReference type="InterPro" id="IPR011006">
    <property type="entry name" value="CheY-like_superfamily"/>
</dbReference>
<dbReference type="SMART" id="SM00304">
    <property type="entry name" value="HAMP"/>
    <property type="match status" value="1"/>
</dbReference>
<keyword evidence="13" id="KW-1133">Transmembrane helix</keyword>
<dbReference type="PROSITE" id="PS50885">
    <property type="entry name" value="HAMP"/>
    <property type="match status" value="1"/>
</dbReference>
<dbReference type="GO" id="GO:0016020">
    <property type="term" value="C:membrane"/>
    <property type="evidence" value="ECO:0007669"/>
    <property type="project" value="UniProtKB-SubCell"/>
</dbReference>
<dbReference type="SUPFAM" id="SSF52172">
    <property type="entry name" value="CheY-like"/>
    <property type="match status" value="1"/>
</dbReference>
<evidence type="ECO:0000256" key="2">
    <source>
        <dbReference type="ARBA" id="ARBA00004370"/>
    </source>
</evidence>
<keyword evidence="7" id="KW-0418">Kinase</keyword>
<dbReference type="EC" id="2.7.13.3" evidence="3"/>
<organism evidence="17 18">
    <name type="scientific">Tichowtungia aerotolerans</name>
    <dbReference type="NCBI Taxonomy" id="2697043"/>
    <lineage>
        <taxon>Bacteria</taxon>
        <taxon>Pseudomonadati</taxon>
        <taxon>Kiritimatiellota</taxon>
        <taxon>Tichowtungiia</taxon>
        <taxon>Tichowtungiales</taxon>
        <taxon>Tichowtungiaceae</taxon>
        <taxon>Tichowtungia</taxon>
    </lineage>
</organism>
<reference evidence="17 18" key="1">
    <citation type="submission" date="2020-01" db="EMBL/GenBank/DDBJ databases">
        <title>Ponticoccus aerotolerans gen. nov., sp. nov., an anaerobic bacterium and proposal of Ponticoccusceae fam. nov., Ponticoccusles ord. nov. and Ponticoccuse classis nov. in the phylum Kiritimatiellaeota.</title>
        <authorList>
            <person name="Zhou L.Y."/>
            <person name="Du Z.J."/>
        </authorList>
    </citation>
    <scope>NUCLEOTIDE SEQUENCE [LARGE SCALE GENOMIC DNA]</scope>
    <source>
        <strain evidence="17 18">S-5007</strain>
    </source>
</reference>
<keyword evidence="8" id="KW-0067">ATP-binding</keyword>
<evidence type="ECO:0000256" key="8">
    <source>
        <dbReference type="ARBA" id="ARBA00022840"/>
    </source>
</evidence>
<dbReference type="InterPro" id="IPR001789">
    <property type="entry name" value="Sig_transdc_resp-reg_receiver"/>
</dbReference>
<dbReference type="Proteomes" id="UP000464954">
    <property type="component" value="Chromosome"/>
</dbReference>
<dbReference type="FunFam" id="1.10.287.130:FF:000002">
    <property type="entry name" value="Two-component osmosensing histidine kinase"/>
    <property type="match status" value="1"/>
</dbReference>
<evidence type="ECO:0000256" key="10">
    <source>
        <dbReference type="ARBA" id="ARBA00064003"/>
    </source>
</evidence>
<dbReference type="SUPFAM" id="SSF55874">
    <property type="entry name" value="ATPase domain of HSP90 chaperone/DNA topoisomerase II/histidine kinase"/>
    <property type="match status" value="1"/>
</dbReference>
<keyword evidence="13" id="KW-0472">Membrane</keyword>
<evidence type="ECO:0000313" key="18">
    <source>
        <dbReference type="Proteomes" id="UP000464954"/>
    </source>
</evidence>
<feature type="domain" description="Histidine kinase" evidence="14">
    <location>
        <begin position="265"/>
        <end position="486"/>
    </location>
</feature>
<dbReference type="RefSeq" id="WP_160629812.1">
    <property type="nucleotide sequence ID" value="NZ_CP047593.1"/>
</dbReference>
<evidence type="ECO:0000256" key="4">
    <source>
        <dbReference type="ARBA" id="ARBA00022553"/>
    </source>
</evidence>
<evidence type="ECO:0000256" key="6">
    <source>
        <dbReference type="ARBA" id="ARBA00022741"/>
    </source>
</evidence>
<sequence length="630" mass="70489">MKYSFPTLAFKLGIAVFLTAAITFSGLAIYFSQLFSKQIEHWLIQQAAIPGTLMSQSTLPYNTARDAGSLSALIGEQVLFASVTRADNQVYYCSERENEGKVSDKLTQHAQHSKTTSWWHRTSKGHIHIFTPLFSEGRYLGGLYMEIDSKHTLARKRQITLSFITGGLCCILATTMVGAFFIRRLTMPRIQSAIQCLETVAQGHYSARLAEQHPDELGALERGINRAARQLEERQLFDDKLNKELTSAKEAAEQANRSKSEFLANMSHEIRTPMNGIIGMTQIMEDMNPTPEQEECLQTIATSANSLMAIINDILDLSRIEMGKLELKNERVCIRELLNELRLFFTPITTKKGLKLYITCDDSVPINIRNDENCLRQVLINLIANAIKFTHQGYVAVDLKTSHKDKDLCTLDFYIQDTGIGISKEAQKVIFKEFTQADGSHTRKYGGTGLGLSISRRIVEKMGGTLSISSEPGNGAVFSFSIQVPIDHSPEKEVPRKQNVATCSPSHAFRILVVEDNLLNRKVIEKMLQQADIQFETAANGVDAVEKIGSQQPAGYDMILMDIQMPVMDGLEATQIIRKSHPNLPIVALTAHAMKGDRKKFIQTGMNDYLPKPIRKEDLLEILSRYTAHA</sequence>
<dbReference type="InterPro" id="IPR036890">
    <property type="entry name" value="HATPase_C_sf"/>
</dbReference>
<proteinExistence type="predicted"/>
<dbReference type="CDD" id="cd16922">
    <property type="entry name" value="HATPase_EvgS-ArcB-TorS-like"/>
    <property type="match status" value="1"/>
</dbReference>
<evidence type="ECO:0000259" key="14">
    <source>
        <dbReference type="PROSITE" id="PS50109"/>
    </source>
</evidence>
<gene>
    <name evidence="17" type="ORF">GT409_14710</name>
</gene>
<accession>A0A6P1MF53</accession>
<keyword evidence="5" id="KW-0808">Transferase</keyword>
<dbReference type="GO" id="GO:0000155">
    <property type="term" value="F:phosphorelay sensor kinase activity"/>
    <property type="evidence" value="ECO:0007669"/>
    <property type="project" value="InterPro"/>
</dbReference>
<dbReference type="CDD" id="cd00082">
    <property type="entry name" value="HisKA"/>
    <property type="match status" value="1"/>
</dbReference>
<dbReference type="CDD" id="cd17546">
    <property type="entry name" value="REC_hyHK_CKI1_RcsC-like"/>
    <property type="match status" value="1"/>
</dbReference>
<evidence type="ECO:0000259" key="15">
    <source>
        <dbReference type="PROSITE" id="PS50110"/>
    </source>
</evidence>
<feature type="domain" description="HAMP" evidence="16">
    <location>
        <begin position="184"/>
        <end position="236"/>
    </location>
</feature>
<dbReference type="InterPro" id="IPR003594">
    <property type="entry name" value="HATPase_dom"/>
</dbReference>
<dbReference type="AlphaFoldDB" id="A0A6P1MF53"/>
<feature type="domain" description="Response regulatory" evidence="15">
    <location>
        <begin position="510"/>
        <end position="627"/>
    </location>
</feature>
<dbReference type="GO" id="GO:0005524">
    <property type="term" value="F:ATP binding"/>
    <property type="evidence" value="ECO:0007669"/>
    <property type="project" value="UniProtKB-KW"/>
</dbReference>
<evidence type="ECO:0000256" key="13">
    <source>
        <dbReference type="SAM" id="Phobius"/>
    </source>
</evidence>
<keyword evidence="18" id="KW-1185">Reference proteome</keyword>
<dbReference type="PANTHER" id="PTHR45339">
    <property type="entry name" value="HYBRID SIGNAL TRANSDUCTION HISTIDINE KINASE J"/>
    <property type="match status" value="1"/>
</dbReference>
<dbReference type="Gene3D" id="6.10.340.10">
    <property type="match status" value="1"/>
</dbReference>
<evidence type="ECO:0000259" key="16">
    <source>
        <dbReference type="PROSITE" id="PS50885"/>
    </source>
</evidence>
<evidence type="ECO:0000256" key="1">
    <source>
        <dbReference type="ARBA" id="ARBA00000085"/>
    </source>
</evidence>
<dbReference type="SUPFAM" id="SSF47384">
    <property type="entry name" value="Homodimeric domain of signal transducing histidine kinase"/>
    <property type="match status" value="1"/>
</dbReference>